<reference evidence="2 3" key="1">
    <citation type="submission" date="2023-07" db="EMBL/GenBank/DDBJ databases">
        <title>Sequencing the genomes of 1000 actinobacteria strains.</title>
        <authorList>
            <person name="Klenk H.-P."/>
        </authorList>
    </citation>
    <scope>NUCLEOTIDE SEQUENCE [LARGE SCALE GENOMIC DNA]</scope>
    <source>
        <strain evidence="2 3">DSM 45554</strain>
    </source>
</reference>
<organism evidence="2 3">
    <name type="scientific">Promicromonospora iranensis</name>
    <dbReference type="NCBI Taxonomy" id="1105144"/>
    <lineage>
        <taxon>Bacteria</taxon>
        <taxon>Bacillati</taxon>
        <taxon>Actinomycetota</taxon>
        <taxon>Actinomycetes</taxon>
        <taxon>Micrococcales</taxon>
        <taxon>Promicromonosporaceae</taxon>
        <taxon>Promicromonospora</taxon>
    </lineage>
</organism>
<proteinExistence type="predicted"/>
<evidence type="ECO:0000313" key="3">
    <source>
        <dbReference type="Proteomes" id="UP001183585"/>
    </source>
</evidence>
<accession>A0ABU2CIV5</accession>
<dbReference type="EMBL" id="JAVDYE010000001">
    <property type="protein sequence ID" value="MDR7381247.1"/>
    <property type="molecule type" value="Genomic_DNA"/>
</dbReference>
<evidence type="ECO:0000313" key="2">
    <source>
        <dbReference type="EMBL" id="MDR7381247.1"/>
    </source>
</evidence>
<name>A0ABU2CIV5_9MICO</name>
<feature type="region of interest" description="Disordered" evidence="1">
    <location>
        <begin position="257"/>
        <end position="306"/>
    </location>
</feature>
<keyword evidence="3" id="KW-1185">Reference proteome</keyword>
<gene>
    <name evidence="2" type="ORF">J2S48_000762</name>
</gene>
<dbReference type="Proteomes" id="UP001183585">
    <property type="component" value="Unassembled WGS sequence"/>
</dbReference>
<comment type="caution">
    <text evidence="2">The sequence shown here is derived from an EMBL/GenBank/DDBJ whole genome shotgun (WGS) entry which is preliminary data.</text>
</comment>
<dbReference type="RefSeq" id="WP_274997497.1">
    <property type="nucleotide sequence ID" value="NZ_JAJQQP010000016.1"/>
</dbReference>
<protein>
    <submittedName>
        <fullName evidence="2">Uncharacterized protein</fullName>
    </submittedName>
</protein>
<sequence length="306" mass="33036">MNNDTSPSTRRLVTRQAGSLSLALWHDGAAPDEHGGYRQLYAYRIADATVPGSVPHDGRDIHSGVGADVDVVTGMGTLVTFLSAAADAYRYQMSNPVSAPENLNLFPAWVVEAAYLNSDELAMLALELEHPNGPAVVEPATVEAPPIASPVQEVADDGPAWPPGRYYTVVFLQDEEGHAVVDLLDEHGVEAAIEHLAQWDFGSETLEAALFNEDYHAEVPTYQGTREARSDSYVLSYQPGLGTVHLLRELPTESPAGWPDRYTGFRNPAANALAERPPQTAASERAGRHAPHSEPPQTRPDDGLSL</sequence>
<evidence type="ECO:0000256" key="1">
    <source>
        <dbReference type="SAM" id="MobiDB-lite"/>
    </source>
</evidence>